<feature type="chain" id="PRO_5009254636" evidence="2">
    <location>
        <begin position="21"/>
        <end position="361"/>
    </location>
</feature>
<keyword evidence="2" id="KW-0732">Signal</keyword>
<protein>
    <submittedName>
        <fullName evidence="3">Uncharacterized protein</fullName>
    </submittedName>
</protein>
<dbReference type="STRING" id="652787.SAMN05216490_0135"/>
<gene>
    <name evidence="3" type="ORF">SAMN05216490_0135</name>
</gene>
<reference evidence="3 4" key="1">
    <citation type="submission" date="2016-10" db="EMBL/GenBank/DDBJ databases">
        <authorList>
            <person name="de Groot N.N."/>
        </authorList>
    </citation>
    <scope>NUCLEOTIDE SEQUENCE [LARGE SCALE GENOMIC DNA]</scope>
    <source>
        <strain evidence="3 4">MP1X4</strain>
    </source>
</reference>
<dbReference type="RefSeq" id="WP_091367730.1">
    <property type="nucleotide sequence ID" value="NZ_LT629740.1"/>
</dbReference>
<evidence type="ECO:0000256" key="1">
    <source>
        <dbReference type="SAM" id="Coils"/>
    </source>
</evidence>
<proteinExistence type="predicted"/>
<dbReference type="OrthoDB" id="655527at2"/>
<name>A0A1H1MPZ3_MUCMA</name>
<sequence>MKKICIAIFAILAISQSSFAQSQWTTSGNNIFNTNTGNVGIGLSSPLSKLQISTSALAGVTVTGNTSSFIGPDIGISRATSGASIGTAPAIQFTDVATGFSSMIQSYHGQLQFFNNIGSGWSEWMRITTTAVGIGTIAPISMFQVATGCRKSSLGSAGATDLNYGTSYLGFNAARNAGTWTVESDGLHNGGGVIYGDVFGDIYFAPIPTGTAGGAGGATQTLADSSVKKLIAFSVSSLGVARAKQVVVQLTGWPDYVFKPNYLLRQLTDVKSYVAVNHHLPDMPSESQIAADGLNLGEMDKLLTKKVEELTLYLIEGDKKEQQQQTQIDVQAGQLKLQQQEIDQLKQQLQLLLKNTPGNKR</sequence>
<evidence type="ECO:0000313" key="3">
    <source>
        <dbReference type="EMBL" id="SDR88854.1"/>
    </source>
</evidence>
<evidence type="ECO:0000256" key="2">
    <source>
        <dbReference type="SAM" id="SignalP"/>
    </source>
</evidence>
<feature type="signal peptide" evidence="2">
    <location>
        <begin position="1"/>
        <end position="20"/>
    </location>
</feature>
<organism evidence="3 4">
    <name type="scientific">Mucilaginibacter mallensis</name>
    <dbReference type="NCBI Taxonomy" id="652787"/>
    <lineage>
        <taxon>Bacteria</taxon>
        <taxon>Pseudomonadati</taxon>
        <taxon>Bacteroidota</taxon>
        <taxon>Sphingobacteriia</taxon>
        <taxon>Sphingobacteriales</taxon>
        <taxon>Sphingobacteriaceae</taxon>
        <taxon>Mucilaginibacter</taxon>
    </lineage>
</organism>
<evidence type="ECO:0000313" key="4">
    <source>
        <dbReference type="Proteomes" id="UP000199679"/>
    </source>
</evidence>
<keyword evidence="1" id="KW-0175">Coiled coil</keyword>
<dbReference type="AlphaFoldDB" id="A0A1H1MPZ3"/>
<feature type="coiled-coil region" evidence="1">
    <location>
        <begin position="328"/>
        <end position="355"/>
    </location>
</feature>
<accession>A0A1H1MPZ3</accession>
<keyword evidence="4" id="KW-1185">Reference proteome</keyword>
<dbReference type="Proteomes" id="UP000199679">
    <property type="component" value="Chromosome I"/>
</dbReference>
<dbReference type="EMBL" id="LT629740">
    <property type="protein sequence ID" value="SDR88854.1"/>
    <property type="molecule type" value="Genomic_DNA"/>
</dbReference>